<evidence type="ECO:0000313" key="1">
    <source>
        <dbReference type="EMBL" id="MBR8534350.1"/>
    </source>
</evidence>
<reference evidence="1" key="2">
    <citation type="submission" date="2021-04" db="EMBL/GenBank/DDBJ databases">
        <authorList>
            <person name="Zhang T."/>
            <person name="Zhang Y."/>
            <person name="Lu D."/>
            <person name="Zuo D."/>
            <person name="Du Z."/>
        </authorList>
    </citation>
    <scope>NUCLEOTIDE SEQUENCE</scope>
    <source>
        <strain evidence="1">JR1</strain>
    </source>
</reference>
<sequence>MDKIKRSSLIIILLGLIVVSSCDRGVVFDQYVTIPKGGWHVDSMAVFKVDIESTEQPYNVILNVRNRSNYPNSNLWLFVEVVSPSGQTMQDKVDCVLADDAGRWIGSGWGDLYHAKIPYQLGVKFAETGAYSFRIVQGMRDEDLEGIHNIGLRVERANVAKE</sequence>
<dbReference type="NCBIfam" id="TIGR03511">
    <property type="entry name" value="GldH_lipo"/>
    <property type="match status" value="1"/>
</dbReference>
<organism evidence="1 2">
    <name type="scientific">Carboxylicivirga sediminis</name>
    <dbReference type="NCBI Taxonomy" id="2006564"/>
    <lineage>
        <taxon>Bacteria</taxon>
        <taxon>Pseudomonadati</taxon>
        <taxon>Bacteroidota</taxon>
        <taxon>Bacteroidia</taxon>
        <taxon>Marinilabiliales</taxon>
        <taxon>Marinilabiliaceae</taxon>
        <taxon>Carboxylicivirga</taxon>
    </lineage>
</organism>
<name>A0A941F2U8_9BACT</name>
<dbReference type="RefSeq" id="WP_212188256.1">
    <property type="nucleotide sequence ID" value="NZ_JAGTAR010000002.1"/>
</dbReference>
<dbReference type="EMBL" id="JAGTAR010000002">
    <property type="protein sequence ID" value="MBR8534350.1"/>
    <property type="molecule type" value="Genomic_DNA"/>
</dbReference>
<gene>
    <name evidence="1" type="ORF">KDU71_02175</name>
</gene>
<keyword evidence="2" id="KW-1185">Reference proteome</keyword>
<proteinExistence type="predicted"/>
<dbReference type="PROSITE" id="PS51257">
    <property type="entry name" value="PROKAR_LIPOPROTEIN"/>
    <property type="match status" value="1"/>
</dbReference>
<reference evidence="1" key="1">
    <citation type="journal article" date="2018" name="Int. J. Syst. Evol. Microbiol.">
        <title>Carboxylicivirga sediminis sp. nov., isolated from coastal sediment.</title>
        <authorList>
            <person name="Wang F.Q."/>
            <person name="Ren L.H."/>
            <person name="Zou R.J."/>
            <person name="Sun Y.Z."/>
            <person name="Liu X.J."/>
            <person name="Jiang F."/>
            <person name="Liu L.J."/>
        </authorList>
    </citation>
    <scope>NUCLEOTIDE SEQUENCE</scope>
    <source>
        <strain evidence="1">JR1</strain>
    </source>
</reference>
<dbReference type="Proteomes" id="UP000679220">
    <property type="component" value="Unassembled WGS sequence"/>
</dbReference>
<dbReference type="AlphaFoldDB" id="A0A941F2U8"/>
<comment type="caution">
    <text evidence="1">The sequence shown here is derived from an EMBL/GenBank/DDBJ whole genome shotgun (WGS) entry which is preliminary data.</text>
</comment>
<protein>
    <submittedName>
        <fullName evidence="1">Gliding motility lipoprotein GldH</fullName>
    </submittedName>
</protein>
<dbReference type="InterPro" id="IPR020018">
    <property type="entry name" value="Motility-assoc_lipoprot_GldH"/>
</dbReference>
<dbReference type="Pfam" id="PF14109">
    <property type="entry name" value="GldH_lipo"/>
    <property type="match status" value="1"/>
</dbReference>
<evidence type="ECO:0000313" key="2">
    <source>
        <dbReference type="Proteomes" id="UP000679220"/>
    </source>
</evidence>
<accession>A0A941F2U8</accession>
<keyword evidence="1" id="KW-0449">Lipoprotein</keyword>